<sequence length="62" mass="6723">MKALGPKMHDATKSLRSTGATAKREDSPASESCLRPRNLSLVRCLESRGHSRGTVVDEAVRT</sequence>
<dbReference type="EMBL" id="GBRH01265037">
    <property type="protein sequence ID" value="JAD32858.1"/>
    <property type="molecule type" value="Transcribed_RNA"/>
</dbReference>
<accession>A0A0A8Z591</accession>
<protein>
    <submittedName>
        <fullName evidence="2">Uncharacterized protein</fullName>
    </submittedName>
</protein>
<feature type="region of interest" description="Disordered" evidence="1">
    <location>
        <begin position="1"/>
        <end position="34"/>
    </location>
</feature>
<reference evidence="2" key="1">
    <citation type="submission" date="2014-09" db="EMBL/GenBank/DDBJ databases">
        <authorList>
            <person name="Magalhaes I.L.F."/>
            <person name="Oliveira U."/>
            <person name="Santos F.R."/>
            <person name="Vidigal T.H.D.A."/>
            <person name="Brescovit A.D."/>
            <person name="Santos A.J."/>
        </authorList>
    </citation>
    <scope>NUCLEOTIDE SEQUENCE</scope>
    <source>
        <tissue evidence="2">Shoot tissue taken approximately 20 cm above the soil surface</tissue>
    </source>
</reference>
<proteinExistence type="predicted"/>
<evidence type="ECO:0000256" key="1">
    <source>
        <dbReference type="SAM" id="MobiDB-lite"/>
    </source>
</evidence>
<name>A0A0A8Z591_ARUDO</name>
<organism evidence="2">
    <name type="scientific">Arundo donax</name>
    <name type="common">Giant reed</name>
    <name type="synonym">Donax arundinaceus</name>
    <dbReference type="NCBI Taxonomy" id="35708"/>
    <lineage>
        <taxon>Eukaryota</taxon>
        <taxon>Viridiplantae</taxon>
        <taxon>Streptophyta</taxon>
        <taxon>Embryophyta</taxon>
        <taxon>Tracheophyta</taxon>
        <taxon>Spermatophyta</taxon>
        <taxon>Magnoliopsida</taxon>
        <taxon>Liliopsida</taxon>
        <taxon>Poales</taxon>
        <taxon>Poaceae</taxon>
        <taxon>PACMAD clade</taxon>
        <taxon>Arundinoideae</taxon>
        <taxon>Arundineae</taxon>
        <taxon>Arundo</taxon>
    </lineage>
</organism>
<evidence type="ECO:0000313" key="2">
    <source>
        <dbReference type="EMBL" id="JAD32858.1"/>
    </source>
</evidence>
<reference evidence="2" key="2">
    <citation type="journal article" date="2015" name="Data Brief">
        <title>Shoot transcriptome of the giant reed, Arundo donax.</title>
        <authorList>
            <person name="Barrero R.A."/>
            <person name="Guerrero F.D."/>
            <person name="Moolhuijzen P."/>
            <person name="Goolsby J.A."/>
            <person name="Tidwell J."/>
            <person name="Bellgard S.E."/>
            <person name="Bellgard M.I."/>
        </authorList>
    </citation>
    <scope>NUCLEOTIDE SEQUENCE</scope>
    <source>
        <tissue evidence="2">Shoot tissue taken approximately 20 cm above the soil surface</tissue>
    </source>
</reference>
<dbReference type="AlphaFoldDB" id="A0A0A8Z591"/>